<feature type="non-terminal residue" evidence="1">
    <location>
        <position position="68"/>
    </location>
</feature>
<dbReference type="AlphaFoldDB" id="A0A383CRL6"/>
<proteinExistence type="predicted"/>
<dbReference type="EMBL" id="UINC01211023">
    <property type="protein sequence ID" value="SVE34744.1"/>
    <property type="molecule type" value="Genomic_DNA"/>
</dbReference>
<sequence length="68" mass="7933">MRHAAHAELRLSYSLPIFAKVQIKKPLVQEQYRRISQLIHRGDKARDMSSQRILCDLAKIFEDITRAA</sequence>
<organism evidence="1">
    <name type="scientific">marine metagenome</name>
    <dbReference type="NCBI Taxonomy" id="408172"/>
    <lineage>
        <taxon>unclassified sequences</taxon>
        <taxon>metagenomes</taxon>
        <taxon>ecological metagenomes</taxon>
    </lineage>
</organism>
<gene>
    <name evidence="1" type="ORF">METZ01_LOCUS487598</name>
</gene>
<reference evidence="1" key="1">
    <citation type="submission" date="2018-05" db="EMBL/GenBank/DDBJ databases">
        <authorList>
            <person name="Lanie J.A."/>
            <person name="Ng W.-L."/>
            <person name="Kazmierczak K.M."/>
            <person name="Andrzejewski T.M."/>
            <person name="Davidsen T.M."/>
            <person name="Wayne K.J."/>
            <person name="Tettelin H."/>
            <person name="Glass J.I."/>
            <person name="Rusch D."/>
            <person name="Podicherti R."/>
            <person name="Tsui H.-C.T."/>
            <person name="Winkler M.E."/>
        </authorList>
    </citation>
    <scope>NUCLEOTIDE SEQUENCE</scope>
</reference>
<protein>
    <submittedName>
        <fullName evidence="1">Uncharacterized protein</fullName>
    </submittedName>
</protein>
<accession>A0A383CRL6</accession>
<name>A0A383CRL6_9ZZZZ</name>
<evidence type="ECO:0000313" key="1">
    <source>
        <dbReference type="EMBL" id="SVE34744.1"/>
    </source>
</evidence>